<evidence type="ECO:0000259" key="2">
    <source>
        <dbReference type="Pfam" id="PF25973"/>
    </source>
</evidence>
<feature type="transmembrane region" description="Helical" evidence="1">
    <location>
        <begin position="31"/>
        <end position="50"/>
    </location>
</feature>
<dbReference type="RefSeq" id="WP_319613319.1">
    <property type="nucleotide sequence ID" value="NZ_JAWXYB010000018.1"/>
</dbReference>
<keyword evidence="1" id="KW-0472">Membrane</keyword>
<dbReference type="InterPro" id="IPR050739">
    <property type="entry name" value="MFP"/>
</dbReference>
<keyword evidence="1" id="KW-0812">Transmembrane</keyword>
<dbReference type="Pfam" id="PF25973">
    <property type="entry name" value="BSH_CzcB"/>
    <property type="match status" value="1"/>
</dbReference>
<accession>A0AAW9DPX1</accession>
<evidence type="ECO:0000313" key="4">
    <source>
        <dbReference type="EMBL" id="MDX5930367.1"/>
    </source>
</evidence>
<feature type="domain" description="AprE-like beta-barrel" evidence="3">
    <location>
        <begin position="302"/>
        <end position="396"/>
    </location>
</feature>
<evidence type="ECO:0000313" key="5">
    <source>
        <dbReference type="Proteomes" id="UP001279553"/>
    </source>
</evidence>
<dbReference type="AlphaFoldDB" id="A0AAW9DPX1"/>
<dbReference type="Gene3D" id="2.40.30.170">
    <property type="match status" value="1"/>
</dbReference>
<proteinExistence type="predicted"/>
<dbReference type="EMBL" id="JAWXYB010000018">
    <property type="protein sequence ID" value="MDX5930367.1"/>
    <property type="molecule type" value="Genomic_DNA"/>
</dbReference>
<sequence>MPDDLFRRDVLDGRQGEWMGTIRIASPTSHWVYAGLGGVIGLVIILFLAFGHYTRHQTVQGTLVPSRGLLSITASLAGTVTRTYAHDGEHVKAGQPLVEISADRDSAKIGLIDALITQSLDNQAALLRSDLDNEKSLVATKKTGLLAKRAMLKSQLAEIASQITIQRQDVASTESVLARFHSIGNTKFISALQMQQQQSTVFGAQAELKTLQRDQVGIEQQLGDVDNQLRQLPMSAVSESNATRTKLADITQELARNAGGRSIILRAPSAGIVSAMVVEPGQAVQQGQSVLSVMPAGSVLRAQMLVPSHAVGFIHPGMRLNLRYNAFPYQEFGQHHGVVLSVSRSALTPEQVLALTQMQTKQPLYRVMVRLDSQNVDVYGRTEHLRPGLALDATVVLDRRRLIQWVFEPLYGLGDNLFLGNHPAPARGTP</sequence>
<dbReference type="Pfam" id="PF26002">
    <property type="entry name" value="Beta-barrel_AprE"/>
    <property type="match status" value="1"/>
</dbReference>
<dbReference type="SUPFAM" id="SSF51230">
    <property type="entry name" value="Single hybrid motif"/>
    <property type="match status" value="1"/>
</dbReference>
<gene>
    <name evidence="4" type="ORF">SIL87_06280</name>
</gene>
<name>A0AAW9DPX1_ACIAO</name>
<dbReference type="InterPro" id="IPR058982">
    <property type="entry name" value="Beta-barrel_AprE"/>
</dbReference>
<dbReference type="InterPro" id="IPR058647">
    <property type="entry name" value="BSH_CzcB-like"/>
</dbReference>
<dbReference type="Proteomes" id="UP001279553">
    <property type="component" value="Unassembled WGS sequence"/>
</dbReference>
<dbReference type="PANTHER" id="PTHR30386:SF28">
    <property type="entry name" value="EXPORTED PROTEIN"/>
    <property type="match status" value="1"/>
</dbReference>
<dbReference type="PANTHER" id="PTHR30386">
    <property type="entry name" value="MEMBRANE FUSION SUBUNIT OF EMRAB-TOLC MULTIDRUG EFFLUX PUMP"/>
    <property type="match status" value="1"/>
</dbReference>
<comment type="caution">
    <text evidence="4">The sequence shown here is derived from an EMBL/GenBank/DDBJ whole genome shotgun (WGS) entry which is preliminary data.</text>
</comment>
<dbReference type="Gene3D" id="2.40.50.100">
    <property type="match status" value="1"/>
</dbReference>
<protein>
    <submittedName>
        <fullName evidence="4">HlyD family efflux transporter periplasmic adaptor subunit</fullName>
    </submittedName>
</protein>
<dbReference type="PRINTS" id="PR01490">
    <property type="entry name" value="RTXTOXIND"/>
</dbReference>
<evidence type="ECO:0000259" key="3">
    <source>
        <dbReference type="Pfam" id="PF26002"/>
    </source>
</evidence>
<reference evidence="4 5" key="1">
    <citation type="submission" date="2023-11" db="EMBL/GenBank/DDBJ databases">
        <title>MicrobeMod: A computational toolkit for identifying prokaryotic methylation and restriction-modification with nanopore sequencing.</title>
        <authorList>
            <person name="Crits-Christoph A."/>
            <person name="Kang S.C."/>
            <person name="Lee H."/>
            <person name="Ostrov N."/>
        </authorList>
    </citation>
    <scope>NUCLEOTIDE SEQUENCE [LARGE SCALE GENOMIC DNA]</scope>
    <source>
        <strain evidence="4 5">DSMZ 700</strain>
    </source>
</reference>
<dbReference type="InterPro" id="IPR011053">
    <property type="entry name" value="Single_hybrid_motif"/>
</dbReference>
<evidence type="ECO:0000256" key="1">
    <source>
        <dbReference type="SAM" id="Phobius"/>
    </source>
</evidence>
<keyword evidence="5" id="KW-1185">Reference proteome</keyword>
<feature type="domain" description="CzcB-like barrel-sandwich hybrid" evidence="2">
    <location>
        <begin position="71"/>
        <end position="293"/>
    </location>
</feature>
<organism evidence="4 5">
    <name type="scientific">Acidiphilium acidophilum</name>
    <name type="common">Thiobacillus acidophilus</name>
    <dbReference type="NCBI Taxonomy" id="76588"/>
    <lineage>
        <taxon>Bacteria</taxon>
        <taxon>Pseudomonadati</taxon>
        <taxon>Pseudomonadota</taxon>
        <taxon>Alphaproteobacteria</taxon>
        <taxon>Acetobacterales</taxon>
        <taxon>Acidocellaceae</taxon>
        <taxon>Acidiphilium</taxon>
    </lineage>
</organism>
<keyword evidence="1" id="KW-1133">Transmembrane helix</keyword>